<evidence type="ECO:0000256" key="1">
    <source>
        <dbReference type="SAM" id="Phobius"/>
    </source>
</evidence>
<proteinExistence type="predicted"/>
<gene>
    <name evidence="2" type="ORF">NOR51B_997</name>
</gene>
<dbReference type="EMBL" id="DS999411">
    <property type="protein sequence ID" value="EED35055.1"/>
    <property type="molecule type" value="Genomic_DNA"/>
</dbReference>
<dbReference type="NCBIfam" id="TIGR02532">
    <property type="entry name" value="IV_pilin_GFxxxE"/>
    <property type="match status" value="1"/>
</dbReference>
<keyword evidence="1" id="KW-1133">Transmembrane helix</keyword>
<feature type="transmembrane region" description="Helical" evidence="1">
    <location>
        <begin position="12"/>
        <end position="33"/>
    </location>
</feature>
<protein>
    <submittedName>
        <fullName evidence="2">General secretion pathway protein J, putative</fullName>
    </submittedName>
</protein>
<keyword evidence="1" id="KW-0812">Transmembrane</keyword>
<dbReference type="Proteomes" id="UP000004699">
    <property type="component" value="Unassembled WGS sequence"/>
</dbReference>
<organism evidence="2 3">
    <name type="scientific">Luminiphilus syltensis NOR5-1B</name>
    <dbReference type="NCBI Taxonomy" id="565045"/>
    <lineage>
        <taxon>Bacteria</taxon>
        <taxon>Pseudomonadati</taxon>
        <taxon>Pseudomonadota</taxon>
        <taxon>Gammaproteobacteria</taxon>
        <taxon>Cellvibrionales</taxon>
        <taxon>Halieaceae</taxon>
        <taxon>Luminiphilus</taxon>
    </lineage>
</organism>
<reference evidence="3" key="1">
    <citation type="journal article" date="2013" name="BMC Microbiol.">
        <title>Taxonomy and evolution of bacteriochlorophyll a-containing members of the OM60/NOR5 clade of marine gammaproteobacteria: description of Luminiphilus syltensis gen. nov., sp. nov., reclassification of Haliea rubra as Pseudohaliea rubra gen. nov., comb. nov., and emendation of Chromatocurvus halotolerans.</title>
        <authorList>
            <person name="Spring S."/>
            <person name="Riedel T."/>
            <person name="Sproer C."/>
            <person name="Yan S."/>
            <person name="Harder J."/>
            <person name="Fuchs B.M."/>
        </authorList>
    </citation>
    <scope>NUCLEOTIDE SEQUENCE [LARGE SCALE GENOMIC DNA]</scope>
    <source>
        <strain evidence="3">NOR51-B</strain>
    </source>
</reference>
<name>B8KWY6_9GAMM</name>
<dbReference type="STRING" id="565045.NOR51B_997"/>
<dbReference type="Pfam" id="PF07963">
    <property type="entry name" value="N_methyl"/>
    <property type="match status" value="1"/>
</dbReference>
<accession>B8KWY6</accession>
<evidence type="ECO:0000313" key="2">
    <source>
        <dbReference type="EMBL" id="EED35055.1"/>
    </source>
</evidence>
<dbReference type="PROSITE" id="PS00409">
    <property type="entry name" value="PROKAR_NTER_METHYL"/>
    <property type="match status" value="1"/>
</dbReference>
<evidence type="ECO:0000313" key="3">
    <source>
        <dbReference type="Proteomes" id="UP000004699"/>
    </source>
</evidence>
<keyword evidence="1" id="KW-0472">Membrane</keyword>
<keyword evidence="3" id="KW-1185">Reference proteome</keyword>
<dbReference type="InterPro" id="IPR012902">
    <property type="entry name" value="N_methyl_site"/>
</dbReference>
<dbReference type="AlphaFoldDB" id="B8KWY6"/>
<dbReference type="RefSeq" id="WP_009019802.1">
    <property type="nucleotide sequence ID" value="NZ_DS999411.1"/>
</dbReference>
<dbReference type="OrthoDB" id="5735587at2"/>
<dbReference type="HOGENOM" id="CLU_101359_1_0_6"/>
<dbReference type="eggNOG" id="COG4795">
    <property type="taxonomic scope" value="Bacteria"/>
</dbReference>
<sequence length="209" mass="22874">MHRAKGSLGAGIQQGFTLVEVVVALAVLSLVMLTTVTGFRTLGNTAGTLNTMTDRIDEMRSVSSFLRDAMENSVVGGESGGSSGLTVGGYQTQTPVAFFRVRDEAVEWRSKVLFGEAYGGSYFLRLAQKDDELVLQWQEPEGNLEPDDWSESPSRTVLSGVDTFEIAHRSQPEADWLVNEPTDEAPSMVRLVIAAGGKFWPDLIMRVQR</sequence>